<dbReference type="Proteomes" id="UP000002318">
    <property type="component" value="Chromosome"/>
</dbReference>
<dbReference type="KEGG" id="ssm:Spirs_1475"/>
<name>E1R567_SEDSS</name>
<protein>
    <submittedName>
        <fullName evidence="1">Pyridoxamine 5'-phosphate oxidase-related FMN-binding protein</fullName>
    </submittedName>
</protein>
<dbReference type="InterPro" id="IPR012349">
    <property type="entry name" value="Split_barrel_FMN-bd"/>
</dbReference>
<keyword evidence="2" id="KW-1185">Reference proteome</keyword>
<sequence length="153" mass="17177">MRRGDKAVTERAQLWAVLDKAEVLTLCFNDEGSPYGVPLSFGTGEDALFIHCARAGRKWDLLNQAKPIFFLAWCDAALKKGEEACSYSMRYRSIMGTALPVLLEDPDEKREGLNRIMHKYTGRSDFAFPDKRLEATGVFRLEITSMTGKASGY</sequence>
<reference evidence="1 2" key="1">
    <citation type="journal article" date="2010" name="Stand. Genomic Sci.">
        <title>Complete genome sequence of Spirochaeta smaragdinae type strain (SEBR 4228).</title>
        <authorList>
            <person name="Mavromatis K."/>
            <person name="Yasawong M."/>
            <person name="Chertkov O."/>
            <person name="Lapidus A."/>
            <person name="Lucas S."/>
            <person name="Nolan M."/>
            <person name="Del Rio T.G."/>
            <person name="Tice H."/>
            <person name="Cheng J.F."/>
            <person name="Pitluck S."/>
            <person name="Liolios K."/>
            <person name="Ivanova N."/>
            <person name="Tapia R."/>
            <person name="Han C."/>
            <person name="Bruce D."/>
            <person name="Goodwin L."/>
            <person name="Pati A."/>
            <person name="Chen A."/>
            <person name="Palaniappan K."/>
            <person name="Land M."/>
            <person name="Hauser L."/>
            <person name="Chang Y.J."/>
            <person name="Jeffries C.D."/>
            <person name="Detter J.C."/>
            <person name="Rohde M."/>
            <person name="Brambilla E."/>
            <person name="Spring S."/>
            <person name="Goker M."/>
            <person name="Sikorski J."/>
            <person name="Woyke T."/>
            <person name="Bristow J."/>
            <person name="Eisen J.A."/>
            <person name="Markowitz V."/>
            <person name="Hugenholtz P."/>
            <person name="Klenk H.P."/>
            <person name="Kyrpides N.C."/>
        </authorList>
    </citation>
    <scope>NUCLEOTIDE SEQUENCE [LARGE SCALE GENOMIC DNA]</scope>
    <source>
        <strain evidence="2">DSM 11293 / JCM 15392 / SEBR 4228</strain>
    </source>
</reference>
<dbReference type="SUPFAM" id="SSF50475">
    <property type="entry name" value="FMN-binding split barrel"/>
    <property type="match status" value="1"/>
</dbReference>
<dbReference type="AlphaFoldDB" id="E1R567"/>
<gene>
    <name evidence="1" type="ordered locus">Spirs_1475</name>
</gene>
<accession>E1R567</accession>
<evidence type="ECO:0000313" key="2">
    <source>
        <dbReference type="Proteomes" id="UP000002318"/>
    </source>
</evidence>
<proteinExistence type="predicted"/>
<dbReference type="PANTHER" id="PTHR34071">
    <property type="entry name" value="5-NITROIMIDAZOLE ANTIBIOTICS RESISTANCE PROTEIN, NIMA-FAMILY-RELATED PROTEIN-RELATED"/>
    <property type="match status" value="1"/>
</dbReference>
<dbReference type="InterPro" id="IPR024747">
    <property type="entry name" value="Pyridox_Oxase-rel"/>
</dbReference>
<dbReference type="EMBL" id="CP002116">
    <property type="protein sequence ID" value="ADK80602.1"/>
    <property type="molecule type" value="Genomic_DNA"/>
</dbReference>
<dbReference type="OrthoDB" id="9794935at2"/>
<dbReference type="HOGENOM" id="CLU_067890_1_2_12"/>
<dbReference type="eggNOG" id="COG3467">
    <property type="taxonomic scope" value="Bacteria"/>
</dbReference>
<organism evidence="1 2">
    <name type="scientific">Sediminispirochaeta smaragdinae (strain DSM 11293 / JCM 15392 / SEBR 4228)</name>
    <name type="common">Spirochaeta smaragdinae</name>
    <dbReference type="NCBI Taxonomy" id="573413"/>
    <lineage>
        <taxon>Bacteria</taxon>
        <taxon>Pseudomonadati</taxon>
        <taxon>Spirochaetota</taxon>
        <taxon>Spirochaetia</taxon>
        <taxon>Spirochaetales</taxon>
        <taxon>Spirochaetaceae</taxon>
        <taxon>Sediminispirochaeta</taxon>
    </lineage>
</organism>
<dbReference type="Pfam" id="PF12900">
    <property type="entry name" value="Pyridox_ox_2"/>
    <property type="match status" value="1"/>
</dbReference>
<evidence type="ECO:0000313" key="1">
    <source>
        <dbReference type="EMBL" id="ADK80602.1"/>
    </source>
</evidence>
<dbReference type="PANTHER" id="PTHR34071:SF2">
    <property type="entry name" value="FLAVIN-NUCLEOTIDE-BINDING PROTEIN"/>
    <property type="match status" value="1"/>
</dbReference>
<dbReference type="Gene3D" id="2.30.110.10">
    <property type="entry name" value="Electron Transport, Fmn-binding Protein, Chain A"/>
    <property type="match status" value="1"/>
</dbReference>
<dbReference type="STRING" id="573413.Spirs_1475"/>